<dbReference type="Pfam" id="PF03071">
    <property type="entry name" value="GNT-I"/>
    <property type="match status" value="1"/>
</dbReference>
<dbReference type="GO" id="GO:0000139">
    <property type="term" value="C:Golgi membrane"/>
    <property type="evidence" value="ECO:0007669"/>
    <property type="project" value="UniProtKB-SubCell"/>
</dbReference>
<evidence type="ECO:0000256" key="2">
    <source>
        <dbReference type="ARBA" id="ARBA00004323"/>
    </source>
</evidence>
<dbReference type="Proteomes" id="UP001152797">
    <property type="component" value="Unassembled WGS sequence"/>
</dbReference>
<keyword evidence="11" id="KW-0333">Golgi apparatus</keyword>
<dbReference type="InterPro" id="IPR004139">
    <property type="entry name" value="Glyco_trans_13"/>
</dbReference>
<dbReference type="OrthoDB" id="440755at2759"/>
<proteinExistence type="inferred from homology"/>
<keyword evidence="12" id="KW-0472">Membrane</keyword>
<comment type="similarity">
    <text evidence="4">Belongs to the glycosyltransferase 13 family.</text>
</comment>
<dbReference type="EMBL" id="CAMXCT030001645">
    <property type="protein sequence ID" value="CAL4779193.1"/>
    <property type="molecule type" value="Genomic_DNA"/>
</dbReference>
<dbReference type="InterPro" id="IPR029044">
    <property type="entry name" value="Nucleotide-diphossugar_trans"/>
</dbReference>
<keyword evidence="6" id="KW-0808">Transferase</keyword>
<evidence type="ECO:0000256" key="6">
    <source>
        <dbReference type="ARBA" id="ARBA00022679"/>
    </source>
</evidence>
<evidence type="ECO:0000256" key="9">
    <source>
        <dbReference type="ARBA" id="ARBA00022968"/>
    </source>
</evidence>
<evidence type="ECO:0000256" key="12">
    <source>
        <dbReference type="ARBA" id="ARBA00023136"/>
    </source>
</evidence>
<evidence type="ECO:0000313" key="16">
    <source>
        <dbReference type="Proteomes" id="UP001152797"/>
    </source>
</evidence>
<evidence type="ECO:0000256" key="13">
    <source>
        <dbReference type="ARBA" id="ARBA00023211"/>
    </source>
</evidence>
<evidence type="ECO:0000256" key="4">
    <source>
        <dbReference type="ARBA" id="ARBA00006492"/>
    </source>
</evidence>
<dbReference type="GO" id="GO:0008375">
    <property type="term" value="F:acetylglucosaminyltransferase activity"/>
    <property type="evidence" value="ECO:0007669"/>
    <property type="project" value="InterPro"/>
</dbReference>
<comment type="cofactor">
    <cofactor evidence="1">
        <name>Mn(2+)</name>
        <dbReference type="ChEBI" id="CHEBI:29035"/>
    </cofactor>
</comment>
<dbReference type="Gene3D" id="3.90.550.10">
    <property type="entry name" value="Spore Coat Polysaccharide Biosynthesis Protein SpsA, Chain A"/>
    <property type="match status" value="1"/>
</dbReference>
<keyword evidence="5" id="KW-0328">Glycosyltransferase</keyword>
<evidence type="ECO:0000256" key="7">
    <source>
        <dbReference type="ARBA" id="ARBA00022692"/>
    </source>
</evidence>
<evidence type="ECO:0000313" key="14">
    <source>
        <dbReference type="EMBL" id="CAI3991881.1"/>
    </source>
</evidence>
<comment type="subcellular location">
    <subcellularLocation>
        <location evidence="2">Golgi apparatus membrane</location>
        <topology evidence="2">Single-pass type II membrane protein</topology>
    </subcellularLocation>
</comment>
<keyword evidence="7" id="KW-0812">Transmembrane</keyword>
<keyword evidence="10" id="KW-1133">Transmembrane helix</keyword>
<evidence type="ECO:0000313" key="15">
    <source>
        <dbReference type="EMBL" id="CAL4779193.1"/>
    </source>
</evidence>
<dbReference type="AlphaFoldDB" id="A0A9P1FXK8"/>
<evidence type="ECO:0000256" key="10">
    <source>
        <dbReference type="ARBA" id="ARBA00022989"/>
    </source>
</evidence>
<evidence type="ECO:0000256" key="11">
    <source>
        <dbReference type="ARBA" id="ARBA00023034"/>
    </source>
</evidence>
<protein>
    <submittedName>
        <fullName evidence="15">Protein xylosyltransferase</fullName>
    </submittedName>
</protein>
<keyword evidence="16" id="KW-1185">Reference proteome</keyword>
<keyword evidence="9" id="KW-0735">Signal-anchor</keyword>
<dbReference type="EMBL" id="CAMXCT010001645">
    <property type="protein sequence ID" value="CAI3991881.1"/>
    <property type="molecule type" value="Genomic_DNA"/>
</dbReference>
<evidence type="ECO:0000256" key="1">
    <source>
        <dbReference type="ARBA" id="ARBA00001936"/>
    </source>
</evidence>
<reference evidence="15 16" key="2">
    <citation type="submission" date="2024-05" db="EMBL/GenBank/DDBJ databases">
        <authorList>
            <person name="Chen Y."/>
            <person name="Shah S."/>
            <person name="Dougan E. K."/>
            <person name="Thang M."/>
            <person name="Chan C."/>
        </authorList>
    </citation>
    <scope>NUCLEOTIDE SEQUENCE [LARGE SCALE GENOMIC DNA]</scope>
</reference>
<comment type="pathway">
    <text evidence="3">Protein modification; protein glycosylation.</text>
</comment>
<feature type="non-terminal residue" evidence="14">
    <location>
        <position position="1"/>
    </location>
</feature>
<reference evidence="14" key="1">
    <citation type="submission" date="2022-10" db="EMBL/GenBank/DDBJ databases">
        <authorList>
            <person name="Chen Y."/>
            <person name="Dougan E. K."/>
            <person name="Chan C."/>
            <person name="Rhodes N."/>
            <person name="Thang M."/>
        </authorList>
    </citation>
    <scope>NUCLEOTIDE SEQUENCE</scope>
</reference>
<dbReference type="GO" id="GO:0046872">
    <property type="term" value="F:metal ion binding"/>
    <property type="evidence" value="ECO:0007669"/>
    <property type="project" value="UniProtKB-KW"/>
</dbReference>
<evidence type="ECO:0000256" key="5">
    <source>
        <dbReference type="ARBA" id="ARBA00022676"/>
    </source>
</evidence>
<evidence type="ECO:0000256" key="8">
    <source>
        <dbReference type="ARBA" id="ARBA00022723"/>
    </source>
</evidence>
<keyword evidence="8" id="KW-0479">Metal-binding</keyword>
<name>A0A9P1FXK8_9DINO</name>
<accession>A0A9P1FXK8</accession>
<gene>
    <name evidence="14" type="ORF">C1SCF055_LOCUS18750</name>
</gene>
<sequence length="138" mass="15995">ALAPYAADPTVVLRTDWFSGSGWLATHEAMQEMLSQWHLGSPWDAMFRDERLRRKRQFLTPEVSRDELGSANDVESRQFPWNDLQYKQRVFNDDLCLLEECPIEVLLSIAGEKNLAAPRSEQLLVRMFLILVVQDPDF</sequence>
<organism evidence="14">
    <name type="scientific">Cladocopium goreaui</name>
    <dbReference type="NCBI Taxonomy" id="2562237"/>
    <lineage>
        <taxon>Eukaryota</taxon>
        <taxon>Sar</taxon>
        <taxon>Alveolata</taxon>
        <taxon>Dinophyceae</taxon>
        <taxon>Suessiales</taxon>
        <taxon>Symbiodiniaceae</taxon>
        <taxon>Cladocopium</taxon>
    </lineage>
</organism>
<dbReference type="EMBL" id="CAMXCT020001645">
    <property type="protein sequence ID" value="CAL1145256.1"/>
    <property type="molecule type" value="Genomic_DNA"/>
</dbReference>
<comment type="caution">
    <text evidence="14">The sequence shown here is derived from an EMBL/GenBank/DDBJ whole genome shotgun (WGS) entry which is preliminary data.</text>
</comment>
<keyword evidence="13" id="KW-0464">Manganese</keyword>
<evidence type="ECO:0000256" key="3">
    <source>
        <dbReference type="ARBA" id="ARBA00004922"/>
    </source>
</evidence>